<proteinExistence type="predicted"/>
<dbReference type="Gene3D" id="3.40.50.1240">
    <property type="entry name" value="Phosphoglycerate mutase-like"/>
    <property type="match status" value="2"/>
</dbReference>
<gene>
    <name evidence="2" type="primary">appA</name>
    <name evidence="2" type="ORF">GCM10008023_33720</name>
</gene>
<reference evidence="3" key="1">
    <citation type="journal article" date="2019" name="Int. J. Syst. Evol. Microbiol.">
        <title>The Global Catalogue of Microorganisms (GCM) 10K type strain sequencing project: providing services to taxonomists for standard genome sequencing and annotation.</title>
        <authorList>
            <consortium name="The Broad Institute Genomics Platform"/>
            <consortium name="The Broad Institute Genome Sequencing Center for Infectious Disease"/>
            <person name="Wu L."/>
            <person name="Ma J."/>
        </authorList>
    </citation>
    <scope>NUCLEOTIDE SEQUENCE [LARGE SCALE GENOMIC DNA]</scope>
    <source>
        <strain evidence="3">CGMCC 1.8957</strain>
    </source>
</reference>
<evidence type="ECO:0000256" key="1">
    <source>
        <dbReference type="SAM" id="SignalP"/>
    </source>
</evidence>
<keyword evidence="3" id="KW-1185">Reference proteome</keyword>
<evidence type="ECO:0000313" key="3">
    <source>
        <dbReference type="Proteomes" id="UP000652430"/>
    </source>
</evidence>
<protein>
    <submittedName>
        <fullName evidence="2">Phosphoanhydride phosphohydrolase</fullName>
    </submittedName>
</protein>
<dbReference type="EMBL" id="BNAQ01000005">
    <property type="protein sequence ID" value="GHH22988.1"/>
    <property type="molecule type" value="Genomic_DNA"/>
</dbReference>
<dbReference type="Pfam" id="PF00328">
    <property type="entry name" value="His_Phos_2"/>
    <property type="match status" value="1"/>
</dbReference>
<dbReference type="InterPro" id="IPR033379">
    <property type="entry name" value="Acid_Pase_AS"/>
</dbReference>
<accession>A0ABQ3LR67</accession>
<dbReference type="InterPro" id="IPR029033">
    <property type="entry name" value="His_PPase_superfam"/>
</dbReference>
<dbReference type="InterPro" id="IPR000560">
    <property type="entry name" value="His_Pase_clade-2"/>
</dbReference>
<dbReference type="PROSITE" id="PS00616">
    <property type="entry name" value="HIS_ACID_PHOSPHAT_1"/>
    <property type="match status" value="1"/>
</dbReference>
<dbReference type="SUPFAM" id="SSF53254">
    <property type="entry name" value="Phosphoglycerate mutase-like"/>
    <property type="match status" value="1"/>
</dbReference>
<feature type="chain" id="PRO_5045394565" evidence="1">
    <location>
        <begin position="21"/>
        <end position="405"/>
    </location>
</feature>
<name>A0ABQ3LR67_9SPHN</name>
<comment type="caution">
    <text evidence="2">The sequence shown here is derived from an EMBL/GenBank/DDBJ whole genome shotgun (WGS) entry which is preliminary data.</text>
</comment>
<dbReference type="Proteomes" id="UP000652430">
    <property type="component" value="Unassembled WGS sequence"/>
</dbReference>
<feature type="signal peptide" evidence="1">
    <location>
        <begin position="1"/>
        <end position="20"/>
    </location>
</feature>
<sequence>MKTPLRLAALALAVTALGGAAPAPNAPAGLKVDRVVLLMRHGIRPPTKAPPMPHGVAADVWPSWPVAPGWLTPHGAAAVVAVAGADRASFAASGLMPATACPTRVALLADSDQRTIATAQSYATGLAPGCAIAIEHRAQDEADPLFNQIADGHAPLDPARAAAAVDAAVGPGGIATVERSVAPLLARLDRILCGAAKTECGVAREPSTLTPATATTRPKLGGALDRASTAAQILLLEYAEGKPVAEVGWGRATAADVTALGAFHALEFRLLARPPYIAARNMAGLSPRIVGWLLDDAPTAPTIAMIAGHDTQVANLAGLLDLHWRVPGIAADDPVPGGAIVLERLSDASGQHYIRAVYRAQSLAELRAGTARAPYRAVLPIAGCTARGVVGLCTLAAFSAKLAGR</sequence>
<evidence type="ECO:0000313" key="2">
    <source>
        <dbReference type="EMBL" id="GHH22988.1"/>
    </source>
</evidence>
<organism evidence="2 3">
    <name type="scientific">Sphingomonas glacialis</name>
    <dbReference type="NCBI Taxonomy" id="658225"/>
    <lineage>
        <taxon>Bacteria</taxon>
        <taxon>Pseudomonadati</taxon>
        <taxon>Pseudomonadota</taxon>
        <taxon>Alphaproteobacteria</taxon>
        <taxon>Sphingomonadales</taxon>
        <taxon>Sphingomonadaceae</taxon>
        <taxon>Sphingomonas</taxon>
    </lineage>
</organism>
<keyword evidence="1" id="KW-0732">Signal</keyword>
<dbReference type="RefSeq" id="WP_189677179.1">
    <property type="nucleotide sequence ID" value="NZ_BNAQ01000005.1"/>
</dbReference>